<evidence type="ECO:0000256" key="1">
    <source>
        <dbReference type="ARBA" id="ARBA00008791"/>
    </source>
</evidence>
<comment type="similarity">
    <text evidence="1">Belongs to the universal stress protein A family.</text>
</comment>
<name>A0ABV6C034_9ACTN</name>
<dbReference type="InterPro" id="IPR006015">
    <property type="entry name" value="Universal_stress_UspA"/>
</dbReference>
<reference evidence="3 4" key="1">
    <citation type="submission" date="2024-09" db="EMBL/GenBank/DDBJ databases">
        <authorList>
            <person name="Sun Q."/>
            <person name="Mori K."/>
        </authorList>
    </citation>
    <scope>NUCLEOTIDE SEQUENCE [LARGE SCALE GENOMIC DNA]</scope>
    <source>
        <strain evidence="3 4">JCM 15389</strain>
    </source>
</reference>
<keyword evidence="4" id="KW-1185">Reference proteome</keyword>
<proteinExistence type="inferred from homology"/>
<evidence type="ECO:0000313" key="3">
    <source>
        <dbReference type="EMBL" id="MFC0081036.1"/>
    </source>
</evidence>
<protein>
    <submittedName>
        <fullName evidence="3">Universal stress protein</fullName>
    </submittedName>
</protein>
<gene>
    <name evidence="3" type="ORF">ACFFRE_02540</name>
</gene>
<feature type="domain" description="UspA" evidence="2">
    <location>
        <begin position="1"/>
        <end position="140"/>
    </location>
</feature>
<dbReference type="PANTHER" id="PTHR46268">
    <property type="entry name" value="STRESS RESPONSE PROTEIN NHAX"/>
    <property type="match status" value="1"/>
</dbReference>
<dbReference type="InterPro" id="IPR006016">
    <property type="entry name" value="UspA"/>
</dbReference>
<sequence>MADVVVVGVDGSPASSAALRFAAEEARLRGAVLRVLRAWAVPVGAYAPVPYPAELYAEVAPQTERLLRSQVAEVLGEDPGIPVDARVVEGPPAKVLVDEAGGATLLVVGSRGHGGFTGLLLGSTSAQVVHHAPCPVVVVPAGRPG</sequence>
<organism evidence="3 4">
    <name type="scientific">Aciditerrimonas ferrireducens</name>
    <dbReference type="NCBI Taxonomy" id="667306"/>
    <lineage>
        <taxon>Bacteria</taxon>
        <taxon>Bacillati</taxon>
        <taxon>Actinomycetota</taxon>
        <taxon>Acidimicrobiia</taxon>
        <taxon>Acidimicrobiales</taxon>
        <taxon>Acidimicrobiaceae</taxon>
        <taxon>Aciditerrimonas</taxon>
    </lineage>
</organism>
<dbReference type="Gene3D" id="3.40.50.620">
    <property type="entry name" value="HUPs"/>
    <property type="match status" value="1"/>
</dbReference>
<dbReference type="SUPFAM" id="SSF52402">
    <property type="entry name" value="Adenine nucleotide alpha hydrolases-like"/>
    <property type="match status" value="1"/>
</dbReference>
<dbReference type="PRINTS" id="PR01438">
    <property type="entry name" value="UNVRSLSTRESS"/>
</dbReference>
<evidence type="ECO:0000259" key="2">
    <source>
        <dbReference type="Pfam" id="PF00582"/>
    </source>
</evidence>
<dbReference type="Pfam" id="PF00582">
    <property type="entry name" value="Usp"/>
    <property type="match status" value="1"/>
</dbReference>
<dbReference type="PANTHER" id="PTHR46268:SF6">
    <property type="entry name" value="UNIVERSAL STRESS PROTEIN UP12"/>
    <property type="match status" value="1"/>
</dbReference>
<dbReference type="Proteomes" id="UP001589788">
    <property type="component" value="Unassembled WGS sequence"/>
</dbReference>
<accession>A0ABV6C034</accession>
<dbReference type="InterPro" id="IPR014729">
    <property type="entry name" value="Rossmann-like_a/b/a_fold"/>
</dbReference>
<comment type="caution">
    <text evidence="3">The sequence shown here is derived from an EMBL/GenBank/DDBJ whole genome shotgun (WGS) entry which is preliminary data.</text>
</comment>
<dbReference type="EMBL" id="JBHLYQ010000013">
    <property type="protein sequence ID" value="MFC0081036.1"/>
    <property type="molecule type" value="Genomic_DNA"/>
</dbReference>
<evidence type="ECO:0000313" key="4">
    <source>
        <dbReference type="Proteomes" id="UP001589788"/>
    </source>
</evidence>